<proteinExistence type="predicted"/>
<dbReference type="InterPro" id="IPR015943">
    <property type="entry name" value="WD40/YVTN_repeat-like_dom_sf"/>
</dbReference>
<accession>E0XVR0</accession>
<dbReference type="SUPFAM" id="SSF53335">
    <property type="entry name" value="S-adenosyl-L-methionine-dependent methyltransferases"/>
    <property type="match status" value="1"/>
</dbReference>
<feature type="domain" description="Pyrrolo-quinoline quinone repeat" evidence="2">
    <location>
        <begin position="822"/>
        <end position="995"/>
    </location>
</feature>
<sequence>MHTDRAYHAVITGTTLVFGNNVDNHVHALDTRTGKMKWSFTTDGSVRFAPMIVGGRIYFGSDDGHVYCVDAVKGTLIWKYRPGPSGERIIGRGRMVSLWPIRTGVLIENSVLYTTAGIFPYEGLYIAAVDVKTGKPIWVNDTAGDQAWGLQYGGMSPQGYLVASADTLFVPTGRSMPAAFNKRTGKFKRFLSGGGKIGGSWAMMDGNELFAGIGNQGTDTKIAFDAKSGGSRGDQFSRYPSIDMVLTKDAAFIATQKGIYSIDRAANLKANSAVAALDKESTALAKSIAAIRKRHKAAADKPEELIKITAELAKATTRLTAIAKEKAALNGARVNWFAPRDGLGSMALAGGTLFAGGDGFVISIEAATGKLVMNHAIKSHAISLAVADDRLFVSTDDGAIHCLAPHMLAAGARVIKPSTAPPSFGVNIKAAAKAALELADVNRGWCLVAGARDGSVAEYLVEATLLNIVVVEHDAQRLKAIRARLMKSGLLGSRVIAVDWAYSDLPDYFANLIVSERAMMGDEVNLPVDELARVLRPSGGQLLLGSIEGWPNASVQKITNGLKANARAKTDLKLSKQWLHFTRGKLNGAGSWTGLYGNTANTSSTPDTLVKGPLGVLWYGEPGSEDMVDRHARAASPLAINGRLFMQGAEVVMAYDAYNGTFLWKRKIPGAVRVRVDVDGSNITATDEALFVATRNRVLQLDAQTGKTIREFPVPRKKGGKALRWGYIAVHGNLLIGTGATPHANEYGYLWNSLVKDGKWVAEADAPKSALSTLQKVKASYAKPDDRAYAYFKRGGLHWHAINSFPNWMPDHKPSGVTDRIMTSEKVFAYDINTGEILWEKDGKAIPNISLVISDGRVFFLKDDLNKQEREQAREATRANIASETYVPEREQKLAEKDRDYRRVVCLDVKTGRELWSRPYDLTGCGGTKLGLAYQGGRLLFFGHYSNHDEGPFNKGGLNWRRITVLDSSGGSMLWSKPLNYRRRPAIVGDTIYIEPLRCNLADGKIQKRIHPITGDPVNWEFLRPGHSCGIVTATPNNIFFRSFSGAIVNTEQDSGLQLFGGVRPGCWNSMIPGNGLLSMQEASAGCTCSYSLRTTVVLKNKPQKGHAEWAVFISGEATKPVSHLAINFGAPGDMRAKDGTVWFGYPRPKTSVGQGAFRNYGIKFNLAEAGMPEVIQRDWRGVTFAGTDKPWLFTSGLKGVTRFRVPLLEKGVKGLYTIRLGFTPLAGDQPGRRLFDVRLQGKIVLPKFDITQVTGGAGKVVVREFKGVEVEGDLLVELTPFGLEGVAATDIDRKLHHLGDNVVAGWKESSPDPEGMKLEVKFDYKADGQPRSLALEQRDVHDNWNIILNGRLIGNLQRNVTTRVTRLAIPDGALKVGANQLTLQPASAKSRDDIEVGRIQLLAGHPASTLINTLEIIREDRKTAAQR</sequence>
<feature type="domain" description="Malectin" evidence="1">
    <location>
        <begin position="1125"/>
        <end position="1275"/>
    </location>
</feature>
<feature type="domain" description="Pyrrolo-quinoline quinone repeat" evidence="2">
    <location>
        <begin position="635"/>
        <end position="723"/>
    </location>
</feature>
<protein>
    <submittedName>
        <fullName evidence="3">Uncharacterized protein</fullName>
    </submittedName>
</protein>
<dbReference type="InterPro" id="IPR021720">
    <property type="entry name" value="Malectin_dom"/>
</dbReference>
<feature type="domain" description="Pyrrolo-quinoline quinone repeat" evidence="2">
    <location>
        <begin position="8"/>
        <end position="139"/>
    </location>
</feature>
<name>E0XVR0_9BACT</name>
<reference evidence="3" key="1">
    <citation type="journal article" date="2011" name="Environ. Microbiol.">
        <title>Time-series analyses of Monterey Bay coastal microbial picoplankton using a 'genome proxy' microarray.</title>
        <authorList>
            <person name="Rich V.I."/>
            <person name="Pham V.D."/>
            <person name="Eppley J."/>
            <person name="Shi Y."/>
            <person name="DeLong E.F."/>
        </authorList>
    </citation>
    <scope>NUCLEOTIDE SEQUENCE</scope>
</reference>
<dbReference type="EMBL" id="GU474890">
    <property type="protein sequence ID" value="ADI18501.1"/>
    <property type="molecule type" value="Genomic_DNA"/>
</dbReference>
<evidence type="ECO:0000259" key="1">
    <source>
        <dbReference type="Pfam" id="PF11721"/>
    </source>
</evidence>
<dbReference type="Gene3D" id="2.130.10.10">
    <property type="entry name" value="YVTN repeat-like/Quinoprotein amine dehydrogenase"/>
    <property type="match status" value="4"/>
</dbReference>
<dbReference type="Pfam" id="PF11721">
    <property type="entry name" value="Malectin"/>
    <property type="match status" value="1"/>
</dbReference>
<organism evidence="3">
    <name type="scientific">uncultured Verrucomicrobiales bacterium HF4000_13K17</name>
    <dbReference type="NCBI Taxonomy" id="710998"/>
    <lineage>
        <taxon>Bacteria</taxon>
        <taxon>Pseudomonadati</taxon>
        <taxon>Verrucomicrobiota</taxon>
        <taxon>Verrucomicrobiia</taxon>
        <taxon>Verrucomicrobiales</taxon>
        <taxon>environmental samples</taxon>
    </lineage>
</organism>
<dbReference type="Gene3D" id="2.60.120.430">
    <property type="entry name" value="Galactose-binding lectin"/>
    <property type="match status" value="1"/>
</dbReference>
<evidence type="ECO:0000259" key="2">
    <source>
        <dbReference type="Pfam" id="PF13360"/>
    </source>
</evidence>
<dbReference type="InterPro" id="IPR018391">
    <property type="entry name" value="PQQ_b-propeller_rpt"/>
</dbReference>
<dbReference type="Pfam" id="PF13360">
    <property type="entry name" value="PQQ_2"/>
    <property type="match status" value="3"/>
</dbReference>
<dbReference type="PANTHER" id="PTHR34512:SF30">
    <property type="entry name" value="OUTER MEMBRANE PROTEIN ASSEMBLY FACTOR BAMB"/>
    <property type="match status" value="1"/>
</dbReference>
<dbReference type="PANTHER" id="PTHR34512">
    <property type="entry name" value="CELL SURFACE PROTEIN"/>
    <property type="match status" value="1"/>
</dbReference>
<dbReference type="SUPFAM" id="SSF50998">
    <property type="entry name" value="Quinoprotein alcohol dehydrogenase-like"/>
    <property type="match status" value="4"/>
</dbReference>
<dbReference type="SMART" id="SM00564">
    <property type="entry name" value="PQQ"/>
    <property type="match status" value="8"/>
</dbReference>
<evidence type="ECO:0000313" key="3">
    <source>
        <dbReference type="EMBL" id="ADI18501.1"/>
    </source>
</evidence>
<dbReference type="InterPro" id="IPR011047">
    <property type="entry name" value="Quinoprotein_ADH-like_sf"/>
</dbReference>
<dbReference type="InterPro" id="IPR002372">
    <property type="entry name" value="PQQ_rpt_dom"/>
</dbReference>
<dbReference type="InterPro" id="IPR029063">
    <property type="entry name" value="SAM-dependent_MTases_sf"/>
</dbReference>